<feature type="region of interest" description="Disordered" evidence="1">
    <location>
        <begin position="1"/>
        <end position="28"/>
    </location>
</feature>
<dbReference type="Proteomes" id="UP000595437">
    <property type="component" value="Chromosome 2"/>
</dbReference>
<dbReference type="EMBL" id="CP045891">
    <property type="protein sequence ID" value="QQP57738.1"/>
    <property type="molecule type" value="Genomic_DNA"/>
</dbReference>
<reference evidence="3" key="1">
    <citation type="submission" date="2021-01" db="EMBL/GenBank/DDBJ databases">
        <title>Caligus Genome Assembly.</title>
        <authorList>
            <person name="Gallardo-Escarate C."/>
        </authorList>
    </citation>
    <scope>NUCLEOTIDE SEQUENCE [LARGE SCALE GENOMIC DNA]</scope>
</reference>
<protein>
    <submittedName>
        <fullName evidence="2">Uncharacterized protein</fullName>
    </submittedName>
</protein>
<sequence>MIQILDTCRKPKATPKGSGGNPHTDTHKHANYFALGQNLILDGRTGSQSVGKRNKPYAEISQDKDTNLLKLQRI</sequence>
<gene>
    <name evidence="2" type="ORF">FKW44_002824</name>
</gene>
<evidence type="ECO:0000256" key="1">
    <source>
        <dbReference type="SAM" id="MobiDB-lite"/>
    </source>
</evidence>
<evidence type="ECO:0000313" key="2">
    <source>
        <dbReference type="EMBL" id="QQP57738.1"/>
    </source>
</evidence>
<accession>A0A7T8QWN7</accession>
<keyword evidence="3" id="KW-1185">Reference proteome</keyword>
<proteinExistence type="predicted"/>
<organism evidence="2 3">
    <name type="scientific">Caligus rogercresseyi</name>
    <name type="common">Sea louse</name>
    <dbReference type="NCBI Taxonomy" id="217165"/>
    <lineage>
        <taxon>Eukaryota</taxon>
        <taxon>Metazoa</taxon>
        <taxon>Ecdysozoa</taxon>
        <taxon>Arthropoda</taxon>
        <taxon>Crustacea</taxon>
        <taxon>Multicrustacea</taxon>
        <taxon>Hexanauplia</taxon>
        <taxon>Copepoda</taxon>
        <taxon>Siphonostomatoida</taxon>
        <taxon>Caligidae</taxon>
        <taxon>Caligus</taxon>
    </lineage>
</organism>
<evidence type="ECO:0000313" key="3">
    <source>
        <dbReference type="Proteomes" id="UP000595437"/>
    </source>
</evidence>
<dbReference type="AlphaFoldDB" id="A0A7T8QWN7"/>
<name>A0A7T8QWN7_CALRO</name>